<gene>
    <name evidence="3" type="ORF">BJ875DRAFT_440280</name>
</gene>
<keyword evidence="4" id="KW-1185">Reference proteome</keyword>
<keyword evidence="2" id="KW-1133">Transmembrane helix</keyword>
<dbReference type="GO" id="GO:0030674">
    <property type="term" value="F:protein-macromolecule adaptor activity"/>
    <property type="evidence" value="ECO:0007669"/>
    <property type="project" value="TreeGrafter"/>
</dbReference>
<name>A0A9P7YKI1_9HELO</name>
<dbReference type="InterPro" id="IPR006966">
    <property type="entry name" value="Peroxin-3"/>
</dbReference>
<proteinExistence type="predicted"/>
<dbReference type="Proteomes" id="UP000824998">
    <property type="component" value="Unassembled WGS sequence"/>
</dbReference>
<dbReference type="GO" id="GO:0045046">
    <property type="term" value="P:protein import into peroxisome membrane"/>
    <property type="evidence" value="ECO:0007669"/>
    <property type="project" value="TreeGrafter"/>
</dbReference>
<protein>
    <submittedName>
        <fullName evidence="3">Peroxin-3</fullName>
    </submittedName>
</protein>
<keyword evidence="2" id="KW-0812">Transmembrane</keyword>
<keyword evidence="2" id="KW-0472">Membrane</keyword>
<evidence type="ECO:0000313" key="4">
    <source>
        <dbReference type="Proteomes" id="UP000824998"/>
    </source>
</evidence>
<accession>A0A9P7YKI1</accession>
<dbReference type="GO" id="GO:0005778">
    <property type="term" value="C:peroxisomal membrane"/>
    <property type="evidence" value="ECO:0007669"/>
    <property type="project" value="InterPro"/>
</dbReference>
<reference evidence="3" key="1">
    <citation type="journal article" date="2021" name="IMA Fungus">
        <title>Genomic characterization of three marine fungi, including Emericellopsis atlantica sp. nov. with signatures of a generalist lifestyle and marine biomass degradation.</title>
        <authorList>
            <person name="Hagestad O.C."/>
            <person name="Hou L."/>
            <person name="Andersen J.H."/>
            <person name="Hansen E.H."/>
            <person name="Altermark B."/>
            <person name="Li C."/>
            <person name="Kuhnert E."/>
            <person name="Cox R.J."/>
            <person name="Crous P.W."/>
            <person name="Spatafora J.W."/>
            <person name="Lail K."/>
            <person name="Amirebrahimi M."/>
            <person name="Lipzen A."/>
            <person name="Pangilinan J."/>
            <person name="Andreopoulos W."/>
            <person name="Hayes R.D."/>
            <person name="Ng V."/>
            <person name="Grigoriev I.V."/>
            <person name="Jackson S.A."/>
            <person name="Sutton T.D.S."/>
            <person name="Dobson A.D.W."/>
            <person name="Rama T."/>
        </authorList>
    </citation>
    <scope>NUCLEOTIDE SEQUENCE</scope>
    <source>
        <strain evidence="3">TRa018bII</strain>
    </source>
</reference>
<feature type="transmembrane region" description="Helical" evidence="2">
    <location>
        <begin position="16"/>
        <end position="34"/>
    </location>
</feature>
<dbReference type="Pfam" id="PF04882">
    <property type="entry name" value="Peroxin-3"/>
    <property type="match status" value="1"/>
</dbReference>
<sequence length="540" mass="59486">MISASRRWLRRNRTPIAVGVGVIGAGYVVTQYVVGKISDVRERMSTDRIAREKIPLMVQSLRRRFEQNQEDCTFTVLALLPTATDNILAELETERITFELQQQKAAKLARSGEPHPSELGSGPPSVTDDDGRSMISLQSESGIHASQMGIPPPSTAGDGPQDGGHQVQKARKTKLQLWNDLKISAITRSFTLIYTLALLTLLTRVQLNLLGRRSYLSSVVSLATGGVEQSTISLENHDDDNPDQAYGNDFETNRQYLTFSWWLLHRGWKQVMVKVEAAVQDVFGTLSIREDVTMQRFSELTLEVRKRVEGSTEAERHAGRWLAYLLPPKDQEDFVLKESGMAGPSSPGSTATNAAPLRRLLDETSDLIDSPPFSHVLTLLLDAGYSTLVDHKVAQQAFKQPAAPETPDLSGPRVTEIIDAQPVKLPIVLAILTRQAHSIGNGVPNEYLQSMEQVRDLEAFAAVVYSSNWESEISPLDDDNDVPTPSQDRKPYNAETAPTKSESEEAVDAGQESIVDLGSTGSFENAWGKAVETAKEPEKL</sequence>
<dbReference type="PANTHER" id="PTHR28080">
    <property type="entry name" value="PEROXISOMAL BIOGENESIS FACTOR 3"/>
    <property type="match status" value="1"/>
</dbReference>
<evidence type="ECO:0000313" key="3">
    <source>
        <dbReference type="EMBL" id="KAG9235519.1"/>
    </source>
</evidence>
<dbReference type="AlphaFoldDB" id="A0A9P7YKI1"/>
<feature type="region of interest" description="Disordered" evidence="1">
    <location>
        <begin position="106"/>
        <end position="170"/>
    </location>
</feature>
<evidence type="ECO:0000256" key="2">
    <source>
        <dbReference type="SAM" id="Phobius"/>
    </source>
</evidence>
<dbReference type="PANTHER" id="PTHR28080:SF1">
    <property type="entry name" value="PEROXISOMAL BIOGENESIS FACTOR 3"/>
    <property type="match status" value="1"/>
</dbReference>
<feature type="region of interest" description="Disordered" evidence="1">
    <location>
        <begin position="472"/>
        <end position="510"/>
    </location>
</feature>
<evidence type="ECO:0000256" key="1">
    <source>
        <dbReference type="SAM" id="MobiDB-lite"/>
    </source>
</evidence>
<comment type="caution">
    <text evidence="3">The sequence shown here is derived from an EMBL/GenBank/DDBJ whole genome shotgun (WGS) entry which is preliminary data.</text>
</comment>
<dbReference type="OrthoDB" id="45930at2759"/>
<organism evidence="3 4">
    <name type="scientific">Amylocarpus encephaloides</name>
    <dbReference type="NCBI Taxonomy" id="45428"/>
    <lineage>
        <taxon>Eukaryota</taxon>
        <taxon>Fungi</taxon>
        <taxon>Dikarya</taxon>
        <taxon>Ascomycota</taxon>
        <taxon>Pezizomycotina</taxon>
        <taxon>Leotiomycetes</taxon>
        <taxon>Helotiales</taxon>
        <taxon>Helotiales incertae sedis</taxon>
        <taxon>Amylocarpus</taxon>
    </lineage>
</organism>
<dbReference type="EMBL" id="MU251430">
    <property type="protein sequence ID" value="KAG9235519.1"/>
    <property type="molecule type" value="Genomic_DNA"/>
</dbReference>